<name>A0A5P1FGE6_ASPOF</name>
<organism evidence="4 5">
    <name type="scientific">Asparagus officinalis</name>
    <name type="common">Garden asparagus</name>
    <dbReference type="NCBI Taxonomy" id="4686"/>
    <lineage>
        <taxon>Eukaryota</taxon>
        <taxon>Viridiplantae</taxon>
        <taxon>Streptophyta</taxon>
        <taxon>Embryophyta</taxon>
        <taxon>Tracheophyta</taxon>
        <taxon>Spermatophyta</taxon>
        <taxon>Magnoliopsida</taxon>
        <taxon>Liliopsida</taxon>
        <taxon>Asparagales</taxon>
        <taxon>Asparagaceae</taxon>
        <taxon>Asparagoideae</taxon>
        <taxon>Asparagus</taxon>
    </lineage>
</organism>
<keyword evidence="5" id="KW-1185">Reference proteome</keyword>
<dbReference type="Pfam" id="PF00085">
    <property type="entry name" value="Thioredoxin"/>
    <property type="match status" value="1"/>
</dbReference>
<dbReference type="CDD" id="cd02999">
    <property type="entry name" value="PDI_a_ERp44_like"/>
    <property type="match status" value="1"/>
</dbReference>
<accession>A0A5P1FGE6</accession>
<dbReference type="InterPro" id="IPR013766">
    <property type="entry name" value="Thioredoxin_domain"/>
</dbReference>
<keyword evidence="1" id="KW-1133">Transmembrane helix</keyword>
<dbReference type="Proteomes" id="UP000243459">
    <property type="component" value="Chromosome 3"/>
</dbReference>
<dbReference type="InterPro" id="IPR044794">
    <property type="entry name" value="APRL5/7"/>
</dbReference>
<dbReference type="PROSITE" id="PS51352">
    <property type="entry name" value="THIOREDOXIN_2"/>
    <property type="match status" value="1"/>
</dbReference>
<feature type="transmembrane region" description="Helical" evidence="1">
    <location>
        <begin position="195"/>
        <end position="216"/>
    </location>
</feature>
<keyword evidence="2" id="KW-0732">Signal</keyword>
<evidence type="ECO:0000259" key="3">
    <source>
        <dbReference type="PROSITE" id="PS51352"/>
    </source>
</evidence>
<feature type="domain" description="Thioredoxin" evidence="3">
    <location>
        <begin position="22"/>
        <end position="158"/>
    </location>
</feature>
<dbReference type="Gene3D" id="3.40.30.10">
    <property type="entry name" value="Glutaredoxin"/>
    <property type="match status" value="1"/>
</dbReference>
<keyword evidence="1" id="KW-0812">Transmembrane</keyword>
<proteinExistence type="predicted"/>
<keyword evidence="1" id="KW-0472">Membrane</keyword>
<dbReference type="PANTHER" id="PTHR47126:SF3">
    <property type="entry name" value="5'-ADENYLYLSULFATE REDUCTASE-LIKE 5"/>
    <property type="match status" value="1"/>
</dbReference>
<dbReference type="PANTHER" id="PTHR47126">
    <property type="entry name" value="5'-ADENYLYLSULFATE REDUCTASE-LIKE 7"/>
    <property type="match status" value="1"/>
</dbReference>
<dbReference type="EMBL" id="CM007383">
    <property type="protein sequence ID" value="ONK76477.1"/>
    <property type="molecule type" value="Genomic_DNA"/>
</dbReference>
<evidence type="ECO:0000313" key="5">
    <source>
        <dbReference type="Proteomes" id="UP000243459"/>
    </source>
</evidence>
<sequence>MAFCLRSLSILLAISLSVHGSLADPSTCPRLGVVYLVSGVRSQCPVWIERCSPEEVSGDKLNRELVYAKENAYYSILFHASWCPFSRKVQPVFDALSSMFPQINHVAVEESAAMPSVFSRYGVHSFPSILIANRTSRIRYHGPKDLDSLVRFYKEMTGFDPVAYLSIKEPSNSDMKISFKLQDGSLREIIKSEPYLTFSVVFICLKAFICFFPALISHIKALLVVYTIPLNMGIFGEQNHLLDRVLHLIDLKKLRNKLRVCNKTTRNFHKGAGNARVWASSLASVSLGESSSSRDL</sequence>
<feature type="signal peptide" evidence="2">
    <location>
        <begin position="1"/>
        <end position="23"/>
    </location>
</feature>
<dbReference type="SUPFAM" id="SSF52833">
    <property type="entry name" value="Thioredoxin-like"/>
    <property type="match status" value="1"/>
</dbReference>
<gene>
    <name evidence="4" type="ORF">A4U43_C03F28370</name>
</gene>
<evidence type="ECO:0000256" key="1">
    <source>
        <dbReference type="SAM" id="Phobius"/>
    </source>
</evidence>
<reference evidence="5" key="1">
    <citation type="journal article" date="2017" name="Nat. Commun.">
        <title>The asparagus genome sheds light on the origin and evolution of a young Y chromosome.</title>
        <authorList>
            <person name="Harkess A."/>
            <person name="Zhou J."/>
            <person name="Xu C."/>
            <person name="Bowers J.E."/>
            <person name="Van der Hulst R."/>
            <person name="Ayyampalayam S."/>
            <person name="Mercati F."/>
            <person name="Riccardi P."/>
            <person name="McKain M.R."/>
            <person name="Kakrana A."/>
            <person name="Tang H."/>
            <person name="Ray J."/>
            <person name="Groenendijk J."/>
            <person name="Arikit S."/>
            <person name="Mathioni S.M."/>
            <person name="Nakano M."/>
            <person name="Shan H."/>
            <person name="Telgmann-Rauber A."/>
            <person name="Kanno A."/>
            <person name="Yue Z."/>
            <person name="Chen H."/>
            <person name="Li W."/>
            <person name="Chen Y."/>
            <person name="Xu X."/>
            <person name="Zhang Y."/>
            <person name="Luo S."/>
            <person name="Chen H."/>
            <person name="Gao J."/>
            <person name="Mao Z."/>
            <person name="Pires J.C."/>
            <person name="Luo M."/>
            <person name="Kudrna D."/>
            <person name="Wing R.A."/>
            <person name="Meyers B.C."/>
            <person name="Yi K."/>
            <person name="Kong H."/>
            <person name="Lavrijsen P."/>
            <person name="Sunseri F."/>
            <person name="Falavigna A."/>
            <person name="Ye Y."/>
            <person name="Leebens-Mack J.H."/>
            <person name="Chen G."/>
        </authorList>
    </citation>
    <scope>NUCLEOTIDE SEQUENCE [LARGE SCALE GENOMIC DNA]</scope>
    <source>
        <strain evidence="5">cv. DH0086</strain>
    </source>
</reference>
<evidence type="ECO:0000256" key="2">
    <source>
        <dbReference type="SAM" id="SignalP"/>
    </source>
</evidence>
<feature type="chain" id="PRO_5024307711" description="Thioredoxin domain-containing protein" evidence="2">
    <location>
        <begin position="24"/>
        <end position="296"/>
    </location>
</feature>
<evidence type="ECO:0000313" key="4">
    <source>
        <dbReference type="EMBL" id="ONK76477.1"/>
    </source>
</evidence>
<dbReference type="OMA" id="SPIEMDG"/>
<protein>
    <recommendedName>
        <fullName evidence="3">Thioredoxin domain-containing protein</fullName>
    </recommendedName>
</protein>
<dbReference type="InterPro" id="IPR036249">
    <property type="entry name" value="Thioredoxin-like_sf"/>
</dbReference>
<dbReference type="AlphaFoldDB" id="A0A5P1FGE6"/>
<dbReference type="Gramene" id="ONK76477">
    <property type="protein sequence ID" value="ONK76477"/>
    <property type="gene ID" value="A4U43_C03F28370"/>
</dbReference>